<feature type="compositionally biased region" description="Low complexity" evidence="1">
    <location>
        <begin position="123"/>
        <end position="149"/>
    </location>
</feature>
<feature type="region of interest" description="Disordered" evidence="1">
    <location>
        <begin position="123"/>
        <end position="160"/>
    </location>
</feature>
<proteinExistence type="predicted"/>
<feature type="region of interest" description="Disordered" evidence="1">
    <location>
        <begin position="1"/>
        <end position="109"/>
    </location>
</feature>
<evidence type="ECO:0000313" key="3">
    <source>
        <dbReference type="Proteomes" id="UP001159641"/>
    </source>
</evidence>
<accession>A0AB34HP44</accession>
<feature type="compositionally biased region" description="Basic residues" evidence="1">
    <location>
        <begin position="150"/>
        <end position="160"/>
    </location>
</feature>
<reference evidence="2 3" key="1">
    <citation type="submission" date="2022-11" db="EMBL/GenBank/DDBJ databases">
        <title>Whole genome sequence of Eschrichtius robustus ER-17-0199.</title>
        <authorList>
            <person name="Bruniche-Olsen A."/>
            <person name="Black A.N."/>
            <person name="Fields C.J."/>
            <person name="Walden K."/>
            <person name="Dewoody J.A."/>
        </authorList>
    </citation>
    <scope>NUCLEOTIDE SEQUENCE [LARGE SCALE GENOMIC DNA]</scope>
    <source>
        <strain evidence="2">ER-17-0199</strain>
        <tissue evidence="2">Blubber</tissue>
    </source>
</reference>
<gene>
    <name evidence="2" type="ORF">J1605_000224</name>
</gene>
<feature type="compositionally biased region" description="Basic and acidic residues" evidence="1">
    <location>
        <begin position="34"/>
        <end position="43"/>
    </location>
</feature>
<dbReference type="Proteomes" id="UP001159641">
    <property type="component" value="Unassembled WGS sequence"/>
</dbReference>
<organism evidence="2 3">
    <name type="scientific">Eschrichtius robustus</name>
    <name type="common">California gray whale</name>
    <name type="synonym">Eschrichtius gibbosus</name>
    <dbReference type="NCBI Taxonomy" id="9764"/>
    <lineage>
        <taxon>Eukaryota</taxon>
        <taxon>Metazoa</taxon>
        <taxon>Chordata</taxon>
        <taxon>Craniata</taxon>
        <taxon>Vertebrata</taxon>
        <taxon>Euteleostomi</taxon>
        <taxon>Mammalia</taxon>
        <taxon>Eutheria</taxon>
        <taxon>Laurasiatheria</taxon>
        <taxon>Artiodactyla</taxon>
        <taxon>Whippomorpha</taxon>
        <taxon>Cetacea</taxon>
        <taxon>Mysticeti</taxon>
        <taxon>Eschrichtiidae</taxon>
        <taxon>Eschrichtius</taxon>
    </lineage>
</organism>
<keyword evidence="3" id="KW-1185">Reference proteome</keyword>
<comment type="caution">
    <text evidence="2">The sequence shown here is derived from an EMBL/GenBank/DDBJ whole genome shotgun (WGS) entry which is preliminary data.</text>
</comment>
<protein>
    <submittedName>
        <fullName evidence="2">Uncharacterized protein</fullName>
    </submittedName>
</protein>
<feature type="compositionally biased region" description="Low complexity" evidence="1">
    <location>
        <begin position="95"/>
        <end position="109"/>
    </location>
</feature>
<name>A0AB34HP44_ESCRO</name>
<dbReference type="AlphaFoldDB" id="A0AB34HP44"/>
<sequence length="332" mass="34753">MAPVQYKSPRSRELDLYRAGSSIRPPGPEGVRAQGDKEKREGEAEAQAAEGKWPTRPPKTLQLGSRARRRTEGASRLAQRGRSLGGGTSTKPRLRLLPPRSASRARAAPSLSRVIAPPLFRAASPPRAASEPRSLARARSPARPLSARSAARRRGSRTRQTRLAALVAAERRPAEAAPSVPGQEGICGPRAEAAAVRRPGREEADMAGLRASGGGWSGRLCGHVEGSRAGSARGNQEECGVEPACIGSGPARRRGLGLRGAAREGFRGTLSGIATEESPPRGSCHVFTARYILLAVGDSPAPSHAPSPSASVGFLEPGIRLAVWGGREGGRA</sequence>
<dbReference type="EMBL" id="JAIQCJ010001016">
    <property type="protein sequence ID" value="KAJ8793229.1"/>
    <property type="molecule type" value="Genomic_DNA"/>
</dbReference>
<evidence type="ECO:0000256" key="1">
    <source>
        <dbReference type="SAM" id="MobiDB-lite"/>
    </source>
</evidence>
<evidence type="ECO:0000313" key="2">
    <source>
        <dbReference type="EMBL" id="KAJ8793229.1"/>
    </source>
</evidence>